<keyword evidence="5" id="KW-1185">Reference proteome</keyword>
<organism evidence="3 4">
    <name type="scientific">Limnobaculum xujianqingii</name>
    <dbReference type="NCBI Taxonomy" id="2738837"/>
    <lineage>
        <taxon>Bacteria</taxon>
        <taxon>Pseudomonadati</taxon>
        <taxon>Pseudomonadota</taxon>
        <taxon>Gammaproteobacteria</taxon>
        <taxon>Enterobacterales</taxon>
        <taxon>Budviciaceae</taxon>
        <taxon>Limnobaculum</taxon>
    </lineage>
</organism>
<dbReference type="InterPro" id="IPR045506">
    <property type="entry name" value="DUF6484"/>
</dbReference>
<reference evidence="3 5" key="1">
    <citation type="submission" date="2020-11" db="EMBL/GenBank/DDBJ databases">
        <title>Insectihabitans protaetiae gen. nov. sp. nov. and Insectihabitans allomyrinae sp. nov., isolated from larvae of Protaetia brevitarsis seulensis and Allomyrina dichotoma, respectively.</title>
        <authorList>
            <person name="Lee S.D."/>
            <person name="Byeon Y.-S."/>
            <person name="Kim S.-M."/>
            <person name="Yang H.L."/>
            <person name="Kim I.S."/>
        </authorList>
    </citation>
    <scope>NUCLEOTIDE SEQUENCE</scope>
    <source>
        <strain evidence="3">CWB-B4</strain>
        <strain evidence="2 5">CWB-B43</strain>
    </source>
</reference>
<comment type="caution">
    <text evidence="3">The sequence shown here is derived from an EMBL/GenBank/DDBJ whole genome shotgun (WGS) entry which is preliminary data.</text>
</comment>
<dbReference type="AlphaFoldDB" id="A0A9D7FVW3"/>
<sequence length="188" mass="20634">MSAPERRLEELSGELESIDEHLMDNAALLDDILKRSTPIGHVNPHRLPAIVLGQIVDINNDEVFILVNDVFVTPVKALTICPVSPSEVGRTCVVQFIQGDIEQPIVMGLLVNTLYEQKPSVTDVSTQGLTVEQQEQGIVIESKRDITLKCGESQIVMTADGMVQIRALYIDTHAQATHRLKGGSIQVN</sequence>
<dbReference type="Pfam" id="PF20093">
    <property type="entry name" value="DUF6484"/>
    <property type="match status" value="1"/>
</dbReference>
<dbReference type="EMBL" id="JADRCQ010000001">
    <property type="protein sequence ID" value="MBK5071791.1"/>
    <property type="molecule type" value="Genomic_DNA"/>
</dbReference>
<evidence type="ECO:0000313" key="4">
    <source>
        <dbReference type="Proteomes" id="UP000807542"/>
    </source>
</evidence>
<protein>
    <recommendedName>
        <fullName evidence="1">DUF6484 domain-containing protein</fullName>
    </recommendedName>
</protein>
<dbReference type="RefSeq" id="WP_228397083.1">
    <property type="nucleotide sequence ID" value="NZ_JADRCP010000001.1"/>
</dbReference>
<evidence type="ECO:0000313" key="3">
    <source>
        <dbReference type="EMBL" id="MBK5175100.1"/>
    </source>
</evidence>
<dbReference type="Proteomes" id="UP000807542">
    <property type="component" value="Unassembled WGS sequence"/>
</dbReference>
<feature type="domain" description="DUF6484" evidence="1">
    <location>
        <begin position="52"/>
        <end position="110"/>
    </location>
</feature>
<dbReference type="Proteomes" id="UP001296969">
    <property type="component" value="Unassembled WGS sequence"/>
</dbReference>
<evidence type="ECO:0000259" key="1">
    <source>
        <dbReference type="Pfam" id="PF20093"/>
    </source>
</evidence>
<proteinExistence type="predicted"/>
<evidence type="ECO:0000313" key="2">
    <source>
        <dbReference type="EMBL" id="MBK5071791.1"/>
    </source>
</evidence>
<evidence type="ECO:0000313" key="5">
    <source>
        <dbReference type="Proteomes" id="UP001296969"/>
    </source>
</evidence>
<gene>
    <name evidence="3" type="ORF">I2492_02010</name>
    <name evidence="2" type="ORF">I2493_02010</name>
</gene>
<accession>A0A9D7FVW3</accession>
<name>A0A9D7FVW3_9GAMM</name>
<dbReference type="EMBL" id="JADRCP010000001">
    <property type="protein sequence ID" value="MBK5175100.1"/>
    <property type="molecule type" value="Genomic_DNA"/>
</dbReference>